<dbReference type="PRINTS" id="PR00081">
    <property type="entry name" value="GDHRDH"/>
</dbReference>
<dbReference type="PRINTS" id="PR00080">
    <property type="entry name" value="SDRFAMILY"/>
</dbReference>
<dbReference type="Gene3D" id="3.40.50.720">
    <property type="entry name" value="NAD(P)-binding Rossmann-like Domain"/>
    <property type="match status" value="1"/>
</dbReference>
<keyword evidence="6" id="KW-1185">Reference proteome</keyword>
<keyword evidence="2" id="KW-0560">Oxidoreductase</keyword>
<dbReference type="CDD" id="cd05233">
    <property type="entry name" value="SDR_c"/>
    <property type="match status" value="1"/>
</dbReference>
<dbReference type="PANTHER" id="PTHR43669:SF3">
    <property type="entry name" value="ALCOHOL DEHYDROGENASE, PUTATIVE (AFU_ORTHOLOGUE AFUA_3G03445)-RELATED"/>
    <property type="match status" value="1"/>
</dbReference>
<dbReference type="EMBL" id="JAAXKY010000042">
    <property type="protein sequence ID" value="NMH78364.1"/>
    <property type="molecule type" value="Genomic_DNA"/>
</dbReference>
<proteinExistence type="inferred from homology"/>
<dbReference type="Proteomes" id="UP001296706">
    <property type="component" value="Unassembled WGS sequence"/>
</dbReference>
<dbReference type="Pfam" id="PF00106">
    <property type="entry name" value="adh_short"/>
    <property type="match status" value="1"/>
</dbReference>
<evidence type="ECO:0000313" key="5">
    <source>
        <dbReference type="EMBL" id="NMH78364.1"/>
    </source>
</evidence>
<evidence type="ECO:0000313" key="6">
    <source>
        <dbReference type="Proteomes" id="UP001296706"/>
    </source>
</evidence>
<gene>
    <name evidence="5" type="ORF">HF577_14875</name>
</gene>
<feature type="domain" description="Ketoreductase" evidence="4">
    <location>
        <begin position="12"/>
        <end position="200"/>
    </location>
</feature>
<evidence type="ECO:0000259" key="4">
    <source>
        <dbReference type="SMART" id="SM00822"/>
    </source>
</evidence>
<dbReference type="RefSeq" id="WP_169396439.1">
    <property type="nucleotide sequence ID" value="NZ_BAAAJH010000047.1"/>
</dbReference>
<dbReference type="SMART" id="SM00822">
    <property type="entry name" value="PKS_KR"/>
    <property type="match status" value="1"/>
</dbReference>
<sequence length="261" mass="26602">MSASSTAVLDGTRVLVTGGTSGLGRAMAQALVQAGARVALTSRDAQRAQATAAELGAGAVGIELDVRDPGSVSAAVDRAYAALDGLDLLVNNAGIGMRTVNPRFLTDPQPFWDVTPAGFRDVLETKATGTFLVARAVVPRMLGAGGGRVVTISMNDQTMTRRGFVPYGPSGAAVEALARVMAADLAGTAVTSNILLPGGASATGMIPDGTADELRGHLLDPAVMGAPIVWLASPDAAGVHDERIVARDFGEWLAARGKNDV</sequence>
<dbReference type="InterPro" id="IPR002347">
    <property type="entry name" value="SDR_fam"/>
</dbReference>
<name>A0ABX1RFZ6_9PSEU</name>
<evidence type="ECO:0000256" key="3">
    <source>
        <dbReference type="RuleBase" id="RU000363"/>
    </source>
</evidence>
<dbReference type="InterPro" id="IPR057326">
    <property type="entry name" value="KR_dom"/>
</dbReference>
<reference evidence="5 6" key="1">
    <citation type="submission" date="2020-04" db="EMBL/GenBank/DDBJ databases">
        <authorList>
            <person name="Klaysubun C."/>
            <person name="Duangmal K."/>
            <person name="Lipun K."/>
        </authorList>
    </citation>
    <scope>NUCLEOTIDE SEQUENCE [LARGE SCALE GENOMIC DNA]</scope>
    <source>
        <strain evidence="5 6">JCM 11839</strain>
    </source>
</reference>
<dbReference type="SUPFAM" id="SSF51735">
    <property type="entry name" value="NAD(P)-binding Rossmann-fold domains"/>
    <property type="match status" value="1"/>
</dbReference>
<dbReference type="PANTHER" id="PTHR43669">
    <property type="entry name" value="5-KETO-D-GLUCONATE 5-REDUCTASE"/>
    <property type="match status" value="1"/>
</dbReference>
<evidence type="ECO:0000256" key="2">
    <source>
        <dbReference type="ARBA" id="ARBA00023002"/>
    </source>
</evidence>
<evidence type="ECO:0000256" key="1">
    <source>
        <dbReference type="ARBA" id="ARBA00006484"/>
    </source>
</evidence>
<dbReference type="InterPro" id="IPR036291">
    <property type="entry name" value="NAD(P)-bd_dom_sf"/>
</dbReference>
<accession>A0ABX1RFZ6</accession>
<comment type="similarity">
    <text evidence="1 3">Belongs to the short-chain dehydrogenases/reductases (SDR) family.</text>
</comment>
<organism evidence="5 6">
    <name type="scientific">Pseudonocardia xinjiangensis</name>
    <dbReference type="NCBI Taxonomy" id="75289"/>
    <lineage>
        <taxon>Bacteria</taxon>
        <taxon>Bacillati</taxon>
        <taxon>Actinomycetota</taxon>
        <taxon>Actinomycetes</taxon>
        <taxon>Pseudonocardiales</taxon>
        <taxon>Pseudonocardiaceae</taxon>
        <taxon>Pseudonocardia</taxon>
    </lineage>
</organism>
<comment type="caution">
    <text evidence="5">The sequence shown here is derived from an EMBL/GenBank/DDBJ whole genome shotgun (WGS) entry which is preliminary data.</text>
</comment>
<protein>
    <submittedName>
        <fullName evidence="5">SDR family oxidoreductase</fullName>
    </submittedName>
</protein>